<dbReference type="VEuPathDB" id="FungiDB:BO97DRAFT_6523"/>
<dbReference type="InterPro" id="IPR015797">
    <property type="entry name" value="NUDIX_hydrolase-like_dom_sf"/>
</dbReference>
<dbReference type="Gene3D" id="3.90.79.10">
    <property type="entry name" value="Nucleoside Triphosphate Pyrophosphohydrolase"/>
    <property type="match status" value="1"/>
</dbReference>
<evidence type="ECO:0000313" key="3">
    <source>
        <dbReference type="Proteomes" id="UP000248961"/>
    </source>
</evidence>
<dbReference type="OrthoDB" id="276276at2759"/>
<dbReference type="AlphaFoldDB" id="A0A395IE68"/>
<dbReference type="Pfam" id="PF00293">
    <property type="entry name" value="NUDIX"/>
    <property type="match status" value="1"/>
</dbReference>
<dbReference type="PROSITE" id="PS51462">
    <property type="entry name" value="NUDIX"/>
    <property type="match status" value="1"/>
</dbReference>
<reference evidence="2 3" key="1">
    <citation type="submission" date="2018-02" db="EMBL/GenBank/DDBJ databases">
        <title>The genomes of Aspergillus section Nigri reveals drivers in fungal speciation.</title>
        <authorList>
            <consortium name="DOE Joint Genome Institute"/>
            <person name="Vesth T.C."/>
            <person name="Nybo J."/>
            <person name="Theobald S."/>
            <person name="Brandl J."/>
            <person name="Frisvad J.C."/>
            <person name="Nielsen K.F."/>
            <person name="Lyhne E.K."/>
            <person name="Kogle M.E."/>
            <person name="Kuo A."/>
            <person name="Riley R."/>
            <person name="Clum A."/>
            <person name="Nolan M."/>
            <person name="Lipzen A."/>
            <person name="Salamov A."/>
            <person name="Henrissat B."/>
            <person name="Wiebenga A."/>
            <person name="De vries R.P."/>
            <person name="Grigoriev I.V."/>
            <person name="Mortensen U.H."/>
            <person name="Andersen M.R."/>
            <person name="Baker S.E."/>
        </authorList>
    </citation>
    <scope>NUCLEOTIDE SEQUENCE [LARGE SCALE GENOMIC DNA]</scope>
    <source>
        <strain evidence="2 3">CBS 101889</strain>
    </source>
</reference>
<keyword evidence="3" id="KW-1185">Reference proteome</keyword>
<gene>
    <name evidence="2" type="ORF">BO97DRAFT_6523</name>
</gene>
<name>A0A395IE68_ASPHC</name>
<sequence>MPPSTSNFSYAAHLYPYAHPLPTIIPTILPHLPPRTHIVAGGLIFQPPSTETQEPKILLLRRALTDSLPGIWEIPGGSCDPATDASVLAGAAREIREETGLMVARFVELVAVDEWERVRVDGVRKVVKFTFLVEVEGPTSISGDRGVGSAPGEVGSGDCWIRLDPAEHDAFVWATEEEVRRGFVPLGESDGEEAGVRLRFLETQRRNYLEGFRVFAASCSDACK</sequence>
<dbReference type="PANTHER" id="PTHR43736:SF1">
    <property type="entry name" value="DIHYDRONEOPTERIN TRIPHOSPHATE DIPHOSPHATASE"/>
    <property type="match status" value="1"/>
</dbReference>
<protein>
    <recommendedName>
        <fullName evidence="1">Nudix hydrolase domain-containing protein</fullName>
    </recommendedName>
</protein>
<dbReference type="GeneID" id="37205254"/>
<dbReference type="InterPro" id="IPR000086">
    <property type="entry name" value="NUDIX_hydrolase_dom"/>
</dbReference>
<dbReference type="SUPFAM" id="SSF55811">
    <property type="entry name" value="Nudix"/>
    <property type="match status" value="1"/>
</dbReference>
<dbReference type="PANTHER" id="PTHR43736">
    <property type="entry name" value="ADP-RIBOSE PYROPHOSPHATASE"/>
    <property type="match status" value="1"/>
</dbReference>
<organism evidence="2 3">
    <name type="scientific">Aspergillus homomorphus (strain CBS 101889)</name>
    <dbReference type="NCBI Taxonomy" id="1450537"/>
    <lineage>
        <taxon>Eukaryota</taxon>
        <taxon>Fungi</taxon>
        <taxon>Dikarya</taxon>
        <taxon>Ascomycota</taxon>
        <taxon>Pezizomycotina</taxon>
        <taxon>Eurotiomycetes</taxon>
        <taxon>Eurotiomycetidae</taxon>
        <taxon>Eurotiales</taxon>
        <taxon>Aspergillaceae</taxon>
        <taxon>Aspergillus</taxon>
        <taxon>Aspergillus subgen. Circumdati</taxon>
    </lineage>
</organism>
<dbReference type="CDD" id="cd02883">
    <property type="entry name" value="NUDIX_Hydrolase"/>
    <property type="match status" value="1"/>
</dbReference>
<proteinExistence type="predicted"/>
<evidence type="ECO:0000313" key="2">
    <source>
        <dbReference type="EMBL" id="RAL17448.1"/>
    </source>
</evidence>
<accession>A0A395IE68</accession>
<dbReference type="EMBL" id="KZ824267">
    <property type="protein sequence ID" value="RAL17448.1"/>
    <property type="molecule type" value="Genomic_DNA"/>
</dbReference>
<evidence type="ECO:0000259" key="1">
    <source>
        <dbReference type="PROSITE" id="PS51462"/>
    </source>
</evidence>
<dbReference type="Proteomes" id="UP000248961">
    <property type="component" value="Unassembled WGS sequence"/>
</dbReference>
<dbReference type="RefSeq" id="XP_025556602.1">
    <property type="nucleotide sequence ID" value="XM_025700965.1"/>
</dbReference>
<feature type="domain" description="Nudix hydrolase" evidence="1">
    <location>
        <begin position="35"/>
        <end position="202"/>
    </location>
</feature>